<gene>
    <name evidence="5" type="ORF">ODALV1_LOCUS3394</name>
</gene>
<dbReference type="PANTHER" id="PTHR48029:SF1">
    <property type="entry name" value="NUCLEOLAR PROTEIN 8"/>
    <property type="match status" value="1"/>
</dbReference>
<evidence type="ECO:0000313" key="5">
    <source>
        <dbReference type="EMBL" id="CAL8076209.1"/>
    </source>
</evidence>
<protein>
    <recommendedName>
        <fullName evidence="4">RRM domain-containing protein</fullName>
    </recommendedName>
</protein>
<dbReference type="PROSITE" id="PS50102">
    <property type="entry name" value="RRM"/>
    <property type="match status" value="1"/>
</dbReference>
<feature type="region of interest" description="Disordered" evidence="3">
    <location>
        <begin position="115"/>
        <end position="169"/>
    </location>
</feature>
<accession>A0ABP1PVX7</accession>
<reference evidence="5 6" key="1">
    <citation type="submission" date="2024-08" db="EMBL/GenBank/DDBJ databases">
        <authorList>
            <person name="Cucini C."/>
            <person name="Frati F."/>
        </authorList>
    </citation>
    <scope>NUCLEOTIDE SEQUENCE [LARGE SCALE GENOMIC DNA]</scope>
</reference>
<feature type="region of interest" description="Disordered" evidence="3">
    <location>
        <begin position="442"/>
        <end position="508"/>
    </location>
</feature>
<evidence type="ECO:0000256" key="1">
    <source>
        <dbReference type="ARBA" id="ARBA00022884"/>
    </source>
</evidence>
<proteinExistence type="predicted"/>
<evidence type="ECO:0000256" key="2">
    <source>
        <dbReference type="PROSITE-ProRule" id="PRU00176"/>
    </source>
</evidence>
<keyword evidence="1 2" id="KW-0694">RNA-binding</keyword>
<name>A0ABP1PVX7_9HEXA</name>
<feature type="region of interest" description="Disordered" evidence="3">
    <location>
        <begin position="190"/>
        <end position="226"/>
    </location>
</feature>
<evidence type="ECO:0000259" key="4">
    <source>
        <dbReference type="PROSITE" id="PS50102"/>
    </source>
</evidence>
<evidence type="ECO:0000256" key="3">
    <source>
        <dbReference type="SAM" id="MobiDB-lite"/>
    </source>
</evidence>
<sequence length="707" mass="80502">MIKMKPRLFIGNLPPSVTEEELREKFESLLSSHKTEAQVGDVQVRCKNENNYFGFVDVHIEDTDTTLSMQNQTGMNSIPLFLRKSIDLMNNTKWKGSLIKVQLAKESFIEKLRREQEGRKEEAKKPNKDDLNTEQGRNKKQADDILYKLNKSKERRNRTEFHRQFPIQETVNSTKQGDCGFEVVDSKNRSSKKVGPVLEKRKIKQKQAKKSSSSEDDSDEEDQIRDGIPKFKGILVNFPQASCAEKTEPKKPPTASAPLSLVCDVPPPPPPLSKDKMEVSGLNFKKNKQQRSDLLRLKSIEKLEELKTQRKNIIKSSLSTVTAVAPINDQHKTIESENADEEPNNKRPKMTLFDGDDEEENSNEIGNSDDNEFAVKKQFEGASGQKLLELKTRWGNDDRFKIDNRFKEVNDNDEHTIEPVEQEKEKQLNILTDIFGKTVTSLSSSGHATGKTNSVILQRYDPEAEVDETRDHEEETKKKTAPSIKLSDRNKESPAAAQPIRSTEPATFKTVSNLKTLFSSGENATNQTTSKTSAEKTSFSLLATFGNVDDDNMEIEEEINATSSSSGVPRSFWQSNPFKYDSSDDEDEVKVNEKLEKTQKSSTAPLVVHGKQSFFFRVNDPRLQGVEDYFLKSDEVLNETTEKGEKKEVDFAEKRQELKSIVKAKIRNSKRKDEKRTLAIKRAIRKRKRKLHKGHRLNGFPTRRTTA</sequence>
<feature type="region of interest" description="Disordered" evidence="3">
    <location>
        <begin position="329"/>
        <end position="371"/>
    </location>
</feature>
<feature type="compositionally biased region" description="Acidic residues" evidence="3">
    <location>
        <begin position="354"/>
        <end position="371"/>
    </location>
</feature>
<feature type="compositionally biased region" description="Basic and acidic residues" evidence="3">
    <location>
        <begin position="115"/>
        <end position="146"/>
    </location>
</feature>
<feature type="region of interest" description="Disordered" evidence="3">
    <location>
        <begin position="560"/>
        <end position="585"/>
    </location>
</feature>
<dbReference type="PANTHER" id="PTHR48029">
    <property type="entry name" value="NUCLEOLAR PROTEIN 8"/>
    <property type="match status" value="1"/>
</dbReference>
<dbReference type="EMBL" id="CAXLJM020000010">
    <property type="protein sequence ID" value="CAL8076209.1"/>
    <property type="molecule type" value="Genomic_DNA"/>
</dbReference>
<feature type="compositionally biased region" description="Polar residues" evidence="3">
    <location>
        <begin position="560"/>
        <end position="577"/>
    </location>
</feature>
<dbReference type="InterPro" id="IPR000504">
    <property type="entry name" value="RRM_dom"/>
</dbReference>
<feature type="domain" description="RRM" evidence="4">
    <location>
        <begin position="6"/>
        <end position="106"/>
    </location>
</feature>
<feature type="compositionally biased region" description="Acidic residues" evidence="3">
    <location>
        <begin position="214"/>
        <end position="223"/>
    </location>
</feature>
<dbReference type="Gene3D" id="3.30.70.330">
    <property type="match status" value="1"/>
</dbReference>
<dbReference type="SUPFAM" id="SSF54928">
    <property type="entry name" value="RNA-binding domain, RBD"/>
    <property type="match status" value="1"/>
</dbReference>
<feature type="compositionally biased region" description="Basic residues" evidence="3">
    <location>
        <begin position="687"/>
        <end position="696"/>
    </location>
</feature>
<dbReference type="InterPro" id="IPR035979">
    <property type="entry name" value="RBD_domain_sf"/>
</dbReference>
<feature type="region of interest" description="Disordered" evidence="3">
    <location>
        <begin position="687"/>
        <end position="707"/>
    </location>
</feature>
<comment type="caution">
    <text evidence="5">The sequence shown here is derived from an EMBL/GenBank/DDBJ whole genome shotgun (WGS) entry which is preliminary data.</text>
</comment>
<evidence type="ECO:0000313" key="6">
    <source>
        <dbReference type="Proteomes" id="UP001642540"/>
    </source>
</evidence>
<feature type="region of interest" description="Disordered" evidence="3">
    <location>
        <begin position="242"/>
        <end position="277"/>
    </location>
</feature>
<keyword evidence="6" id="KW-1185">Reference proteome</keyword>
<feature type="compositionally biased region" description="Basic and acidic residues" evidence="3">
    <location>
        <begin position="467"/>
        <end position="478"/>
    </location>
</feature>
<organism evidence="5 6">
    <name type="scientific">Orchesella dallaii</name>
    <dbReference type="NCBI Taxonomy" id="48710"/>
    <lineage>
        <taxon>Eukaryota</taxon>
        <taxon>Metazoa</taxon>
        <taxon>Ecdysozoa</taxon>
        <taxon>Arthropoda</taxon>
        <taxon>Hexapoda</taxon>
        <taxon>Collembola</taxon>
        <taxon>Entomobryomorpha</taxon>
        <taxon>Entomobryoidea</taxon>
        <taxon>Orchesellidae</taxon>
        <taxon>Orchesellinae</taxon>
        <taxon>Orchesella</taxon>
    </lineage>
</organism>
<feature type="compositionally biased region" description="Polar residues" evidence="3">
    <location>
        <begin position="442"/>
        <end position="456"/>
    </location>
</feature>
<dbReference type="InterPro" id="IPR012677">
    <property type="entry name" value="Nucleotide-bd_a/b_plait_sf"/>
</dbReference>
<dbReference type="Proteomes" id="UP001642540">
    <property type="component" value="Unassembled WGS sequence"/>
</dbReference>